<dbReference type="PROSITE" id="PS50928">
    <property type="entry name" value="ABC_TM1"/>
    <property type="match status" value="1"/>
</dbReference>
<dbReference type="Proteomes" id="UP001456224">
    <property type="component" value="Chromosome"/>
</dbReference>
<keyword evidence="3 8" id="KW-0813">Transport</keyword>
<dbReference type="GO" id="GO:0005886">
    <property type="term" value="C:plasma membrane"/>
    <property type="evidence" value="ECO:0007669"/>
    <property type="project" value="UniProtKB-SubCell"/>
</dbReference>
<evidence type="ECO:0000313" key="13">
    <source>
        <dbReference type="Proteomes" id="UP001456224"/>
    </source>
</evidence>
<reference evidence="11 13" key="2">
    <citation type="submission" date="2024-03" db="EMBL/GenBank/DDBJ databases">
        <title>Reference genomes for the five species model microbial community.</title>
        <authorList>
            <person name="Padfield D."/>
        </authorList>
    </citation>
    <scope>NUCLEOTIDE SEQUENCE [LARGE SCALE GENOMIC DNA]</scope>
    <source>
        <strain evidence="11 13">AB1</strain>
    </source>
</reference>
<evidence type="ECO:0000256" key="7">
    <source>
        <dbReference type="ARBA" id="ARBA00023136"/>
    </source>
</evidence>
<dbReference type="InterPro" id="IPR000515">
    <property type="entry name" value="MetI-like"/>
</dbReference>
<feature type="transmembrane region" description="Helical" evidence="8">
    <location>
        <begin position="31"/>
        <end position="56"/>
    </location>
</feature>
<dbReference type="GO" id="GO:0055085">
    <property type="term" value="P:transmembrane transport"/>
    <property type="evidence" value="ECO:0007669"/>
    <property type="project" value="InterPro"/>
</dbReference>
<feature type="transmembrane region" description="Helical" evidence="8">
    <location>
        <begin position="341"/>
        <end position="362"/>
    </location>
</feature>
<keyword evidence="7 8" id="KW-0472">Membrane</keyword>
<dbReference type="Proteomes" id="UP000289465">
    <property type="component" value="Unassembled WGS sequence"/>
</dbReference>
<keyword evidence="4" id="KW-1003">Cell membrane</keyword>
<dbReference type="Pfam" id="PF00528">
    <property type="entry name" value="BPD_transp_1"/>
    <property type="match status" value="1"/>
</dbReference>
<comment type="subcellular location">
    <subcellularLocation>
        <location evidence="1 8">Cell membrane</location>
        <topology evidence="1 8">Multi-pass membrane protein</topology>
    </subcellularLocation>
</comment>
<dbReference type="OrthoDB" id="9808619at2"/>
<keyword evidence="6 8" id="KW-1133">Transmembrane helix</keyword>
<keyword evidence="5 8" id="KW-0812">Transmembrane</keyword>
<evidence type="ECO:0000313" key="11">
    <source>
        <dbReference type="EMBL" id="WXR73779.1"/>
    </source>
</evidence>
<keyword evidence="13" id="KW-1185">Reference proteome</keyword>
<dbReference type="RefSeq" id="WP_129243443.1">
    <property type="nucleotide sequence ID" value="NZ_CP148753.1"/>
</dbReference>
<dbReference type="Gene3D" id="1.10.3720.10">
    <property type="entry name" value="MetI-like"/>
    <property type="match status" value="1"/>
</dbReference>
<evidence type="ECO:0000256" key="8">
    <source>
        <dbReference type="RuleBase" id="RU363032"/>
    </source>
</evidence>
<comment type="similarity">
    <text evidence="2">Belongs to the binding-protein-dependent transport system permease family. CysTW subfamily.</text>
</comment>
<evidence type="ECO:0000313" key="10">
    <source>
        <dbReference type="EMBL" id="SSW71107.1"/>
    </source>
</evidence>
<protein>
    <submittedName>
        <fullName evidence="11">ABC transporter permease</fullName>
    </submittedName>
    <submittedName>
        <fullName evidence="10">Putrescine transport system permease protein PotH</fullName>
    </submittedName>
</protein>
<organism evidence="10 12">
    <name type="scientific">Achromobacter veterisilvae</name>
    <dbReference type="NCBI Taxonomy" id="2069367"/>
    <lineage>
        <taxon>Bacteria</taxon>
        <taxon>Pseudomonadati</taxon>
        <taxon>Pseudomonadota</taxon>
        <taxon>Betaproteobacteria</taxon>
        <taxon>Burkholderiales</taxon>
        <taxon>Alcaligenaceae</taxon>
        <taxon>Achromobacter</taxon>
    </lineage>
</organism>
<reference evidence="10 12" key="1">
    <citation type="submission" date="2018-07" db="EMBL/GenBank/DDBJ databases">
        <authorList>
            <person name="Peeters C."/>
        </authorList>
    </citation>
    <scope>NUCLEOTIDE SEQUENCE [LARGE SCALE GENOMIC DNA]</scope>
    <source>
        <strain evidence="10 12">LMG 30378</strain>
    </source>
</reference>
<dbReference type="InterPro" id="IPR035906">
    <property type="entry name" value="MetI-like_sf"/>
</dbReference>
<dbReference type="CDD" id="cd06261">
    <property type="entry name" value="TM_PBP2"/>
    <property type="match status" value="1"/>
</dbReference>
<dbReference type="PANTHER" id="PTHR42929">
    <property type="entry name" value="INNER MEMBRANE ABC TRANSPORTER PERMEASE PROTEIN YDCU-RELATED-RELATED"/>
    <property type="match status" value="1"/>
</dbReference>
<evidence type="ECO:0000256" key="4">
    <source>
        <dbReference type="ARBA" id="ARBA00022475"/>
    </source>
</evidence>
<feature type="domain" description="ABC transmembrane type-1" evidence="9">
    <location>
        <begin position="199"/>
        <end position="405"/>
    </location>
</feature>
<sequence length="416" mass="45308">MQTAAVLRAAPGDEERALRQGLRRAERRRHWLAFGLAAPLLLFLLVNFVLPIFLILKMSVDDREFARAAPGVVAALAHWEADTPVPEAAARAWIDDLRAARGTPALNAIANRLNQDTSGYRSLVMTTARRLAQAPPGNATQALAGISEQWRGPEVWQAIQRASGPLSAMYLLGAMDLHRAGDGAIERVPKDEAVFLTVFQRTFGISLVVTLCCLVLGYPVAYLLATARPRVASVMMLAVLIPFWTALLVRTSAWVVLLQRDGVVNQLLQWLGLIDHPLTLVFNRTGTYIALVHVLLPFMILPIYSLMTGIRKHTVRAAISLGASPLTAFWRVYFPQTLPGVASGCLLVFVTAIGFYITPALIGGAGDQMIGYFIAHFITETANWSMGAALGGLLLLITCVVLAALAWTKTRQRAAR</sequence>
<dbReference type="PANTHER" id="PTHR42929:SF5">
    <property type="entry name" value="ABC TRANSPORTER PERMEASE PROTEIN"/>
    <property type="match status" value="1"/>
</dbReference>
<evidence type="ECO:0000256" key="2">
    <source>
        <dbReference type="ARBA" id="ARBA00007069"/>
    </source>
</evidence>
<feature type="transmembrane region" description="Helical" evidence="8">
    <location>
        <begin position="237"/>
        <end position="257"/>
    </location>
</feature>
<evidence type="ECO:0000256" key="5">
    <source>
        <dbReference type="ARBA" id="ARBA00022692"/>
    </source>
</evidence>
<evidence type="ECO:0000256" key="3">
    <source>
        <dbReference type="ARBA" id="ARBA00022448"/>
    </source>
</evidence>
<proteinExistence type="inferred from homology"/>
<gene>
    <name evidence="10" type="primary">potH_4</name>
    <name evidence="10" type="ORF">AVE30378_04424</name>
    <name evidence="11" type="ORF">WHX56_29860</name>
</gene>
<name>A0A446CTC1_9BURK</name>
<evidence type="ECO:0000313" key="12">
    <source>
        <dbReference type="Proteomes" id="UP000289465"/>
    </source>
</evidence>
<dbReference type="AlphaFoldDB" id="A0A446CTC1"/>
<evidence type="ECO:0000256" key="6">
    <source>
        <dbReference type="ARBA" id="ARBA00022989"/>
    </source>
</evidence>
<evidence type="ECO:0000256" key="1">
    <source>
        <dbReference type="ARBA" id="ARBA00004651"/>
    </source>
</evidence>
<feature type="transmembrane region" description="Helical" evidence="8">
    <location>
        <begin position="382"/>
        <end position="407"/>
    </location>
</feature>
<feature type="transmembrane region" description="Helical" evidence="8">
    <location>
        <begin position="203"/>
        <end position="225"/>
    </location>
</feature>
<feature type="transmembrane region" description="Helical" evidence="8">
    <location>
        <begin position="288"/>
        <end position="307"/>
    </location>
</feature>
<dbReference type="EMBL" id="CP148753">
    <property type="protein sequence ID" value="WXR73779.1"/>
    <property type="molecule type" value="Genomic_DNA"/>
</dbReference>
<dbReference type="SUPFAM" id="SSF161098">
    <property type="entry name" value="MetI-like"/>
    <property type="match status" value="1"/>
</dbReference>
<accession>A0A446CTC1</accession>
<evidence type="ECO:0000259" key="9">
    <source>
        <dbReference type="PROSITE" id="PS50928"/>
    </source>
</evidence>
<dbReference type="EMBL" id="UFQC01000027">
    <property type="protein sequence ID" value="SSW71107.1"/>
    <property type="molecule type" value="Genomic_DNA"/>
</dbReference>